<evidence type="ECO:0000256" key="3">
    <source>
        <dbReference type="SAM" id="SignalP"/>
    </source>
</evidence>
<dbReference type="Proteomes" id="UP000800984">
    <property type="component" value="Unassembled WGS sequence"/>
</dbReference>
<dbReference type="Gene3D" id="3.80.10.10">
    <property type="entry name" value="Ribonuclease Inhibitor"/>
    <property type="match status" value="1"/>
</dbReference>
<dbReference type="PANTHER" id="PTHR48051:SF54">
    <property type="entry name" value="LEUCINE-RICH REPEAT-CONTAINING PROTEIN"/>
    <property type="match status" value="1"/>
</dbReference>
<sequence length="144" mass="16732">MKNILFLFVLIVSNLSFGQCQKCASITEASKEPEKVNYLILNEYANPNVVLTSFPKEIETYKNLEILYVINQKIKEIPEFIGNFSKLYEINFSGNQLEKLPNTLFELKNLKKITLRNNNFSSEYLIELKKKFSNKLPNTTVILE</sequence>
<dbReference type="InterPro" id="IPR050216">
    <property type="entry name" value="LRR_domain-containing"/>
</dbReference>
<gene>
    <name evidence="4" type="ORF">G4D72_04425</name>
</gene>
<accession>A0ABX0I2F7</accession>
<evidence type="ECO:0000313" key="4">
    <source>
        <dbReference type="EMBL" id="NHM01353.1"/>
    </source>
</evidence>
<dbReference type="RefSeq" id="WP_166076405.1">
    <property type="nucleotide sequence ID" value="NZ_JAAJBT010000002.1"/>
</dbReference>
<dbReference type="SUPFAM" id="SSF52047">
    <property type="entry name" value="RNI-like"/>
    <property type="match status" value="1"/>
</dbReference>
<organism evidence="4 5">
    <name type="scientific">Flavobacterium difficile</name>
    <dbReference type="NCBI Taxonomy" id="2709659"/>
    <lineage>
        <taxon>Bacteria</taxon>
        <taxon>Pseudomonadati</taxon>
        <taxon>Bacteroidota</taxon>
        <taxon>Flavobacteriia</taxon>
        <taxon>Flavobacteriales</taxon>
        <taxon>Flavobacteriaceae</taxon>
        <taxon>Flavobacterium</taxon>
    </lineage>
</organism>
<keyword evidence="3" id="KW-0732">Signal</keyword>
<proteinExistence type="predicted"/>
<dbReference type="PANTHER" id="PTHR48051">
    <property type="match status" value="1"/>
</dbReference>
<evidence type="ECO:0000313" key="5">
    <source>
        <dbReference type="Proteomes" id="UP000800984"/>
    </source>
</evidence>
<dbReference type="InterPro" id="IPR032675">
    <property type="entry name" value="LRR_dom_sf"/>
</dbReference>
<keyword evidence="1" id="KW-0433">Leucine-rich repeat</keyword>
<evidence type="ECO:0000256" key="1">
    <source>
        <dbReference type="ARBA" id="ARBA00022614"/>
    </source>
</evidence>
<name>A0ABX0I2F7_9FLAO</name>
<comment type="caution">
    <text evidence="4">The sequence shown here is derived from an EMBL/GenBank/DDBJ whole genome shotgun (WGS) entry which is preliminary data.</text>
</comment>
<evidence type="ECO:0000256" key="2">
    <source>
        <dbReference type="ARBA" id="ARBA00022737"/>
    </source>
</evidence>
<evidence type="ECO:0008006" key="6">
    <source>
        <dbReference type="Google" id="ProtNLM"/>
    </source>
</evidence>
<protein>
    <recommendedName>
        <fullName evidence="6">Leucine-rich repeat domain-containing protein</fullName>
    </recommendedName>
</protein>
<dbReference type="EMBL" id="JAAJBT010000002">
    <property type="protein sequence ID" value="NHM01353.1"/>
    <property type="molecule type" value="Genomic_DNA"/>
</dbReference>
<reference evidence="4 5" key="1">
    <citation type="submission" date="2020-02" db="EMBL/GenBank/DDBJ databases">
        <authorList>
            <person name="Chen W.-M."/>
        </authorList>
    </citation>
    <scope>NUCLEOTIDE SEQUENCE [LARGE SCALE GENOMIC DNA]</scope>
    <source>
        <strain evidence="4 5">KDG-16</strain>
    </source>
</reference>
<keyword evidence="5" id="KW-1185">Reference proteome</keyword>
<keyword evidence="2" id="KW-0677">Repeat</keyword>
<feature type="chain" id="PRO_5046914728" description="Leucine-rich repeat domain-containing protein" evidence="3">
    <location>
        <begin position="19"/>
        <end position="144"/>
    </location>
</feature>
<feature type="signal peptide" evidence="3">
    <location>
        <begin position="1"/>
        <end position="18"/>
    </location>
</feature>